<organism evidence="1 2">
    <name type="scientific">Acrocarpospora pleiomorpha</name>
    <dbReference type="NCBI Taxonomy" id="90975"/>
    <lineage>
        <taxon>Bacteria</taxon>
        <taxon>Bacillati</taxon>
        <taxon>Actinomycetota</taxon>
        <taxon>Actinomycetes</taxon>
        <taxon>Streptosporangiales</taxon>
        <taxon>Streptosporangiaceae</taxon>
        <taxon>Acrocarpospora</taxon>
    </lineage>
</organism>
<protein>
    <submittedName>
        <fullName evidence="1">Uncharacterized protein</fullName>
    </submittedName>
</protein>
<dbReference type="EMBL" id="BLAF01000066">
    <property type="protein sequence ID" value="GES25340.1"/>
    <property type="molecule type" value="Genomic_DNA"/>
</dbReference>
<gene>
    <name evidence="1" type="ORF">Aple_082390</name>
</gene>
<dbReference type="AlphaFoldDB" id="A0A5M3XWJ9"/>
<evidence type="ECO:0000313" key="2">
    <source>
        <dbReference type="Proteomes" id="UP000377595"/>
    </source>
</evidence>
<name>A0A5M3XWJ9_9ACTN</name>
<comment type="caution">
    <text evidence="1">The sequence shown here is derived from an EMBL/GenBank/DDBJ whole genome shotgun (WGS) entry which is preliminary data.</text>
</comment>
<dbReference type="Proteomes" id="UP000377595">
    <property type="component" value="Unassembled WGS sequence"/>
</dbReference>
<sequence>MVERWTPEGLKIFDHKVRELLIGHRRQDRSRSFAPQNQAELMKLTPRHRRDGFAHQLLMRPAEMYTRKVSDLSLDEVRAVQFGCKGGRLAQLPVHSL</sequence>
<evidence type="ECO:0000313" key="1">
    <source>
        <dbReference type="EMBL" id="GES25340.1"/>
    </source>
</evidence>
<reference evidence="1 2" key="1">
    <citation type="submission" date="2019-10" db="EMBL/GenBank/DDBJ databases">
        <title>Whole genome shotgun sequence of Acrocarpospora pleiomorpha NBRC 16267.</title>
        <authorList>
            <person name="Ichikawa N."/>
            <person name="Kimura A."/>
            <person name="Kitahashi Y."/>
            <person name="Komaki H."/>
            <person name="Oguchi A."/>
        </authorList>
    </citation>
    <scope>NUCLEOTIDE SEQUENCE [LARGE SCALE GENOMIC DNA]</scope>
    <source>
        <strain evidence="1 2">NBRC 16267</strain>
    </source>
</reference>
<keyword evidence="2" id="KW-1185">Reference proteome</keyword>
<proteinExistence type="predicted"/>
<accession>A0A5M3XWJ9</accession>